<dbReference type="PANTHER" id="PTHR31313">
    <property type="entry name" value="TY1 ENHANCER ACTIVATOR"/>
    <property type="match status" value="1"/>
</dbReference>
<evidence type="ECO:0000313" key="10">
    <source>
        <dbReference type="EMBL" id="KAJ5545817.1"/>
    </source>
</evidence>
<dbReference type="InterPro" id="IPR051615">
    <property type="entry name" value="Transcr_Regulatory_Elem"/>
</dbReference>
<evidence type="ECO:0000256" key="1">
    <source>
        <dbReference type="ARBA" id="ARBA00004123"/>
    </source>
</evidence>
<feature type="compositionally biased region" description="Polar residues" evidence="8">
    <location>
        <begin position="738"/>
        <end position="749"/>
    </location>
</feature>
<feature type="domain" description="Zn(2)-C6 fungal-type" evidence="9">
    <location>
        <begin position="16"/>
        <end position="46"/>
    </location>
</feature>
<dbReference type="Gene3D" id="4.10.240.10">
    <property type="entry name" value="Zn(2)-C6 fungal-type DNA-binding domain"/>
    <property type="match status" value="1"/>
</dbReference>
<gene>
    <name evidence="10" type="ORF">N7494_003402</name>
</gene>
<dbReference type="Pfam" id="PF00172">
    <property type="entry name" value="Zn_clus"/>
    <property type="match status" value="1"/>
</dbReference>
<reference evidence="10 11" key="1">
    <citation type="journal article" date="2023" name="IMA Fungus">
        <title>Comparative genomic study of the Penicillium genus elucidates a diverse pangenome and 15 lateral gene transfer events.</title>
        <authorList>
            <person name="Petersen C."/>
            <person name="Sorensen T."/>
            <person name="Nielsen M.R."/>
            <person name="Sondergaard T.E."/>
            <person name="Sorensen J.L."/>
            <person name="Fitzpatrick D.A."/>
            <person name="Frisvad J.C."/>
            <person name="Nielsen K.L."/>
        </authorList>
    </citation>
    <scope>NUCLEOTIDE SEQUENCE [LARGE SCALE GENOMIC DNA]</scope>
    <source>
        <strain evidence="10 11">IBT 35679</strain>
    </source>
</reference>
<keyword evidence="11" id="KW-1185">Reference proteome</keyword>
<evidence type="ECO:0000256" key="3">
    <source>
        <dbReference type="ARBA" id="ARBA00022833"/>
    </source>
</evidence>
<proteinExistence type="predicted"/>
<dbReference type="PROSITE" id="PS50048">
    <property type="entry name" value="ZN2_CY6_FUNGAL_2"/>
    <property type="match status" value="1"/>
</dbReference>
<comment type="subcellular location">
    <subcellularLocation>
        <location evidence="1">Nucleus</location>
    </subcellularLocation>
</comment>
<keyword evidence="6" id="KW-0804">Transcription</keyword>
<dbReference type="EMBL" id="JAQIZZ010000003">
    <property type="protein sequence ID" value="KAJ5545817.1"/>
    <property type="molecule type" value="Genomic_DNA"/>
</dbReference>
<dbReference type="InterPro" id="IPR036864">
    <property type="entry name" value="Zn2-C6_fun-type_DNA-bd_sf"/>
</dbReference>
<keyword evidence="4" id="KW-0805">Transcription regulation</keyword>
<organism evidence="10 11">
    <name type="scientific">Penicillium frequentans</name>
    <dbReference type="NCBI Taxonomy" id="3151616"/>
    <lineage>
        <taxon>Eukaryota</taxon>
        <taxon>Fungi</taxon>
        <taxon>Dikarya</taxon>
        <taxon>Ascomycota</taxon>
        <taxon>Pezizomycotina</taxon>
        <taxon>Eurotiomycetes</taxon>
        <taxon>Eurotiomycetidae</taxon>
        <taxon>Eurotiales</taxon>
        <taxon>Aspergillaceae</taxon>
        <taxon>Penicillium</taxon>
    </lineage>
</organism>
<name>A0AAD6GGD3_9EURO</name>
<dbReference type="CDD" id="cd12148">
    <property type="entry name" value="fungal_TF_MHR"/>
    <property type="match status" value="1"/>
</dbReference>
<keyword evidence="5" id="KW-0238">DNA-binding</keyword>
<protein>
    <submittedName>
        <fullName evidence="10">Fungal-specific transcription factor domain-containing protein</fullName>
    </submittedName>
</protein>
<keyword evidence="2" id="KW-0479">Metal-binding</keyword>
<dbReference type="Proteomes" id="UP001220324">
    <property type="component" value="Unassembled WGS sequence"/>
</dbReference>
<evidence type="ECO:0000256" key="5">
    <source>
        <dbReference type="ARBA" id="ARBA00023125"/>
    </source>
</evidence>
<accession>A0AAD6GGD3</accession>
<evidence type="ECO:0000256" key="2">
    <source>
        <dbReference type="ARBA" id="ARBA00022723"/>
    </source>
</evidence>
<dbReference type="InterPro" id="IPR007219">
    <property type="entry name" value="XnlR_reg_dom"/>
</dbReference>
<evidence type="ECO:0000256" key="7">
    <source>
        <dbReference type="ARBA" id="ARBA00023242"/>
    </source>
</evidence>
<feature type="region of interest" description="Disordered" evidence="8">
    <location>
        <begin position="736"/>
        <end position="755"/>
    </location>
</feature>
<dbReference type="GO" id="GO:0008270">
    <property type="term" value="F:zinc ion binding"/>
    <property type="evidence" value="ECO:0007669"/>
    <property type="project" value="InterPro"/>
</dbReference>
<dbReference type="CDD" id="cd00067">
    <property type="entry name" value="GAL4"/>
    <property type="match status" value="1"/>
</dbReference>
<dbReference type="PANTHER" id="PTHR31313:SF77">
    <property type="entry name" value="ZN(II)2CYS6 TRANSCRIPTION FACTOR (EUROFUNG)"/>
    <property type="match status" value="1"/>
</dbReference>
<dbReference type="SMART" id="SM00066">
    <property type="entry name" value="GAL4"/>
    <property type="match status" value="1"/>
</dbReference>
<evidence type="ECO:0000256" key="4">
    <source>
        <dbReference type="ARBA" id="ARBA00023015"/>
    </source>
</evidence>
<dbReference type="SUPFAM" id="SSF57701">
    <property type="entry name" value="Zn2/Cys6 DNA-binding domain"/>
    <property type="match status" value="1"/>
</dbReference>
<dbReference type="InterPro" id="IPR001138">
    <property type="entry name" value="Zn2Cys6_DnaBD"/>
</dbReference>
<evidence type="ECO:0000256" key="6">
    <source>
        <dbReference type="ARBA" id="ARBA00023163"/>
    </source>
</evidence>
<evidence type="ECO:0000313" key="11">
    <source>
        <dbReference type="Proteomes" id="UP001220324"/>
    </source>
</evidence>
<sequence>MGSTKSPNKRKYVTTACDTCRMSKVKCDGTRPACANCQHKMRPCHYQAEDRRKISWKSVVDLLTSRVNVLTQFIIDQGFTPPPTLDDNEATLKNALDALGLHHIQRSLEKAERKEVSHIQIKVADADQSVLNDDAAAENLEVGELDPNMSLPMEPFMILEDSHPYDAQSEVVPSLDFVSDDIIQPFWDGESAVPDEDHNKQHSSLPEQHPDFNDGTEDIVDRLSDRMGSLQIGSDGQIRYYGPTSHFNLLRMPTPDNLTIYRTIRKDGQDHLNRMGLDKEVPQSMEEHLINLYFTWHNPSVDVVNRDMYEMAKQQWKEQMEDTPYYSEALTNAMCCLGAAFEPRYHPNFITYPRSLSDFFADRAKMLLDIELDSPTMATVQAMVVLSGHDIGCKRDARGWLYSGMAMRLAFDLGLHIDMSPMVANGSISEVEADVRRMVFWGAYTLDHRWGFLLGRPFRTNLEDVTIQRPGVGFRKDQAQRWYPYGLPHPTVYPPGLSIANSASSLNLHRIILCGIMTPLGHVLYGSSKISRQALQKLNAETTDRLLHWKANLPDFLQINIDEHTTPYLPHVLLLHLYYHQVVIHAHRPWMSKSSIQPQPQQGAGHVHARKMCVDSGTAIAKILQIYEKFYTFRRMNIQVVAITCSAALMLIFAKALHRSAHDDEETVANLNICFRALEEFGSAWESAQRAQSFLLRIQGLWDIQIRPYRAGKRAESQCMGALGLHEDFMRFKRSRTSRTPLSGRNSGTPGSGDATNIDCESEELECLWAATMGAVPASQ</sequence>
<evidence type="ECO:0000259" key="9">
    <source>
        <dbReference type="PROSITE" id="PS50048"/>
    </source>
</evidence>
<dbReference type="PROSITE" id="PS00463">
    <property type="entry name" value="ZN2_CY6_FUNGAL_1"/>
    <property type="match status" value="1"/>
</dbReference>
<evidence type="ECO:0000256" key="8">
    <source>
        <dbReference type="SAM" id="MobiDB-lite"/>
    </source>
</evidence>
<dbReference type="GO" id="GO:0006351">
    <property type="term" value="P:DNA-templated transcription"/>
    <property type="evidence" value="ECO:0007669"/>
    <property type="project" value="InterPro"/>
</dbReference>
<dbReference type="SMART" id="SM00906">
    <property type="entry name" value="Fungal_trans"/>
    <property type="match status" value="1"/>
</dbReference>
<keyword evidence="7" id="KW-0539">Nucleus</keyword>
<comment type="caution">
    <text evidence="10">The sequence shown here is derived from an EMBL/GenBank/DDBJ whole genome shotgun (WGS) entry which is preliminary data.</text>
</comment>
<dbReference type="GO" id="GO:0003677">
    <property type="term" value="F:DNA binding"/>
    <property type="evidence" value="ECO:0007669"/>
    <property type="project" value="UniProtKB-KW"/>
</dbReference>
<dbReference type="Pfam" id="PF04082">
    <property type="entry name" value="Fungal_trans"/>
    <property type="match status" value="1"/>
</dbReference>
<dbReference type="GO" id="GO:0000981">
    <property type="term" value="F:DNA-binding transcription factor activity, RNA polymerase II-specific"/>
    <property type="evidence" value="ECO:0007669"/>
    <property type="project" value="InterPro"/>
</dbReference>
<keyword evidence="3" id="KW-0862">Zinc</keyword>
<feature type="region of interest" description="Disordered" evidence="8">
    <location>
        <begin position="190"/>
        <end position="214"/>
    </location>
</feature>
<dbReference type="GO" id="GO:0005634">
    <property type="term" value="C:nucleus"/>
    <property type="evidence" value="ECO:0007669"/>
    <property type="project" value="UniProtKB-SubCell"/>
</dbReference>
<dbReference type="AlphaFoldDB" id="A0AAD6GGD3"/>